<sequence length="175" mass="20497">MQQHGNVSTEELQSNYDELLVINERQEKQVQYHESRAQNLTTGYLILQGLYLTAISQRSPSSLQCKNWWVPFGISLFSSVIFFITFLNAVNKFYWTLYNLDVNHIDRQSLYARIRENKDGVKSHSKIQVVGEQSNYQRKPDPLQLFQRKLYIAFTVLALIAITAMELYACRFFLC</sequence>
<dbReference type="Proteomes" id="UP000327013">
    <property type="component" value="Chromosome 6"/>
</dbReference>
<gene>
    <name evidence="2" type="ORF">FH972_016331</name>
</gene>
<keyword evidence="1" id="KW-1133">Transmembrane helix</keyword>
<organism evidence="2 3">
    <name type="scientific">Carpinus fangiana</name>
    <dbReference type="NCBI Taxonomy" id="176857"/>
    <lineage>
        <taxon>Eukaryota</taxon>
        <taxon>Viridiplantae</taxon>
        <taxon>Streptophyta</taxon>
        <taxon>Embryophyta</taxon>
        <taxon>Tracheophyta</taxon>
        <taxon>Spermatophyta</taxon>
        <taxon>Magnoliopsida</taxon>
        <taxon>eudicotyledons</taxon>
        <taxon>Gunneridae</taxon>
        <taxon>Pentapetalae</taxon>
        <taxon>rosids</taxon>
        <taxon>fabids</taxon>
        <taxon>Fagales</taxon>
        <taxon>Betulaceae</taxon>
        <taxon>Carpinus</taxon>
    </lineage>
</organism>
<feature type="transmembrane region" description="Helical" evidence="1">
    <location>
        <begin position="150"/>
        <end position="174"/>
    </location>
</feature>
<proteinExistence type="predicted"/>
<accession>A0A5N6RFK1</accession>
<keyword evidence="1" id="KW-0472">Membrane</keyword>
<dbReference type="AlphaFoldDB" id="A0A5N6RFK1"/>
<keyword evidence="3" id="KW-1185">Reference proteome</keyword>
<keyword evidence="1" id="KW-0812">Transmembrane</keyword>
<feature type="transmembrane region" description="Helical" evidence="1">
    <location>
        <begin position="68"/>
        <end position="90"/>
    </location>
</feature>
<evidence type="ECO:0000313" key="3">
    <source>
        <dbReference type="Proteomes" id="UP000327013"/>
    </source>
</evidence>
<dbReference type="PANTHER" id="PTHR33287:SF8">
    <property type="entry name" value="TRANSMEMBRANE PROTEIN 188"/>
    <property type="match status" value="1"/>
</dbReference>
<dbReference type="OrthoDB" id="1250556at2759"/>
<evidence type="ECO:0000313" key="2">
    <source>
        <dbReference type="EMBL" id="KAE8077803.1"/>
    </source>
</evidence>
<protein>
    <submittedName>
        <fullName evidence="2">Uncharacterized protein</fullName>
    </submittedName>
</protein>
<dbReference type="EMBL" id="CM017326">
    <property type="protein sequence ID" value="KAE8077803.1"/>
    <property type="molecule type" value="Genomic_DNA"/>
</dbReference>
<name>A0A5N6RFK1_9ROSI</name>
<dbReference type="PANTHER" id="PTHR33287">
    <property type="entry name" value="OS03G0453550 PROTEIN"/>
    <property type="match status" value="1"/>
</dbReference>
<evidence type="ECO:0000256" key="1">
    <source>
        <dbReference type="SAM" id="Phobius"/>
    </source>
</evidence>
<reference evidence="2 3" key="1">
    <citation type="submission" date="2019-06" db="EMBL/GenBank/DDBJ databases">
        <title>A chromosomal-level reference genome of Carpinus fangiana (Coryloideae, Betulaceae).</title>
        <authorList>
            <person name="Yang X."/>
            <person name="Wang Z."/>
            <person name="Zhang L."/>
            <person name="Hao G."/>
            <person name="Liu J."/>
            <person name="Yang Y."/>
        </authorList>
    </citation>
    <scope>NUCLEOTIDE SEQUENCE [LARGE SCALE GENOMIC DNA]</scope>
    <source>
        <strain evidence="2">Cfa_2016G</strain>
        <tissue evidence="2">Leaf</tissue>
    </source>
</reference>